<dbReference type="AlphaFoldDB" id="A0A2S4JGD2"/>
<dbReference type="Proteomes" id="UP000237350">
    <property type="component" value="Unassembled WGS sequence"/>
</dbReference>
<evidence type="ECO:0000256" key="1">
    <source>
        <dbReference type="SAM" id="Phobius"/>
    </source>
</evidence>
<name>A0A2S4JGD2_9SPIO</name>
<evidence type="ECO:0000313" key="3">
    <source>
        <dbReference type="Proteomes" id="UP000237350"/>
    </source>
</evidence>
<keyword evidence="3" id="KW-1185">Reference proteome</keyword>
<dbReference type="EMBL" id="LPWH01000122">
    <property type="protein sequence ID" value="POQ98470.1"/>
    <property type="molecule type" value="Genomic_DNA"/>
</dbReference>
<keyword evidence="1" id="KW-0472">Membrane</keyword>
<reference evidence="3" key="1">
    <citation type="submission" date="2015-12" db="EMBL/GenBank/DDBJ databases">
        <authorList>
            <person name="Lodha T.D."/>
            <person name="Chintalapati S."/>
            <person name="Chintalapati V.R."/>
            <person name="Sravanthi T."/>
        </authorList>
    </citation>
    <scope>NUCLEOTIDE SEQUENCE [LARGE SCALE GENOMIC DNA]</scope>
    <source>
        <strain evidence="3">JC133</strain>
    </source>
</reference>
<feature type="transmembrane region" description="Helical" evidence="1">
    <location>
        <begin position="37"/>
        <end position="54"/>
    </location>
</feature>
<gene>
    <name evidence="2" type="ORF">AU468_12820</name>
</gene>
<comment type="caution">
    <text evidence="2">The sequence shown here is derived from an EMBL/GenBank/DDBJ whole genome shotgun (WGS) entry which is preliminary data.</text>
</comment>
<evidence type="ECO:0000313" key="2">
    <source>
        <dbReference type="EMBL" id="POQ98470.1"/>
    </source>
</evidence>
<keyword evidence="1" id="KW-1133">Transmembrane helix</keyword>
<organism evidence="2 3">
    <name type="scientific">Alkalispirochaeta sphaeroplastigenens</name>
    <dbReference type="NCBI Taxonomy" id="1187066"/>
    <lineage>
        <taxon>Bacteria</taxon>
        <taxon>Pseudomonadati</taxon>
        <taxon>Spirochaetota</taxon>
        <taxon>Spirochaetia</taxon>
        <taxon>Spirochaetales</taxon>
        <taxon>Spirochaetaceae</taxon>
        <taxon>Alkalispirochaeta</taxon>
    </lineage>
</organism>
<proteinExistence type="predicted"/>
<keyword evidence="1" id="KW-0812">Transmembrane</keyword>
<sequence>MLLQRASRAIATLAALVVASALTTAPVWFLATRTPRIFNTLVLALLLAGGALVYRQRYRSRLARESEKAGTAPLPLRGMTLLAVALLLAGLVRSSPAPALAGALLLSGRIAWGLGSPRRHPGRF</sequence>
<accession>A0A2S4JGD2</accession>
<protein>
    <submittedName>
        <fullName evidence="2">Uncharacterized protein</fullName>
    </submittedName>
</protein>